<dbReference type="OrthoDB" id="3764614at2759"/>
<sequence length="420" mass="45541">MADEFSEHFIKPDILPPPDGGTQKYLADLFRQLGYAAEDDELSTTLSTTQTPSATSASSTAAEPVQTCGGTTYAEAIPNAVGFVKGLTSAFCNDRGQNNNAKDAFRKEYSASDAKKVQFEWKPGNLTSADCTSNDACSKTLGDTLTRCQGYDLNSAYKSGNYSNECGTYSYSISGYPEPSQSSSSAATSATTIGKQTTTSAPKPSSSSDPTACGILLDPWYEDGPVAYARNIFQTAKHSYCFNGVEHVAHYDRYDGSQATYYIDRNKMDPFIHLTALCQGEPTDNAWVQLSKSLCDKAWNKKTRATVRVQVSRSPDQTGCESLKHYKVPQGRECDAIFDRLIDKCMPMGSEMKSEVTKKPPTPPKTSTNMQFNTILIAFLSLAASAAACTGDTHECCIGYSQDNQTIYDECCGNPADFAC</sequence>
<gene>
    <name evidence="2" type="ORF">GTA08_BOTSDO09040</name>
</gene>
<organism evidence="2 3">
    <name type="scientific">Botryosphaeria dothidea</name>
    <dbReference type="NCBI Taxonomy" id="55169"/>
    <lineage>
        <taxon>Eukaryota</taxon>
        <taxon>Fungi</taxon>
        <taxon>Dikarya</taxon>
        <taxon>Ascomycota</taxon>
        <taxon>Pezizomycotina</taxon>
        <taxon>Dothideomycetes</taxon>
        <taxon>Dothideomycetes incertae sedis</taxon>
        <taxon>Botryosphaeriales</taxon>
        <taxon>Botryosphaeriaceae</taxon>
        <taxon>Botryosphaeria</taxon>
    </lineage>
</organism>
<feature type="compositionally biased region" description="Low complexity" evidence="1">
    <location>
        <begin position="43"/>
        <end position="62"/>
    </location>
</feature>
<proteinExistence type="predicted"/>
<keyword evidence="3" id="KW-1185">Reference proteome</keyword>
<feature type="compositionally biased region" description="Low complexity" evidence="1">
    <location>
        <begin position="182"/>
        <end position="209"/>
    </location>
</feature>
<protein>
    <submittedName>
        <fullName evidence="2">Uncharacterized protein</fullName>
    </submittedName>
</protein>
<reference evidence="2" key="1">
    <citation type="submission" date="2020-04" db="EMBL/GenBank/DDBJ databases">
        <title>Genome Assembly and Annotation of Botryosphaeria dothidea sdau 11-99, a Latent Pathogen of Apple Fruit Ring Rot in China.</title>
        <authorList>
            <person name="Yu C."/>
            <person name="Diao Y."/>
            <person name="Lu Q."/>
            <person name="Zhao J."/>
            <person name="Cui S."/>
            <person name="Peng C."/>
            <person name="He B."/>
            <person name="Liu H."/>
        </authorList>
    </citation>
    <scope>NUCLEOTIDE SEQUENCE [LARGE SCALE GENOMIC DNA]</scope>
    <source>
        <strain evidence="2">Sdau11-99</strain>
    </source>
</reference>
<dbReference type="AlphaFoldDB" id="A0A8H4IL61"/>
<comment type="caution">
    <text evidence="2">The sequence shown here is derived from an EMBL/GenBank/DDBJ whole genome shotgun (WGS) entry which is preliminary data.</text>
</comment>
<evidence type="ECO:0000313" key="3">
    <source>
        <dbReference type="Proteomes" id="UP000572817"/>
    </source>
</evidence>
<evidence type="ECO:0000313" key="2">
    <source>
        <dbReference type="EMBL" id="KAF4302864.1"/>
    </source>
</evidence>
<dbReference type="Proteomes" id="UP000572817">
    <property type="component" value="Unassembled WGS sequence"/>
</dbReference>
<evidence type="ECO:0000256" key="1">
    <source>
        <dbReference type="SAM" id="MobiDB-lite"/>
    </source>
</evidence>
<accession>A0A8H4IL61</accession>
<dbReference type="EMBL" id="WWBZ02000062">
    <property type="protein sequence ID" value="KAF4302864.1"/>
    <property type="molecule type" value="Genomic_DNA"/>
</dbReference>
<name>A0A8H4IL61_9PEZI</name>
<feature type="region of interest" description="Disordered" evidence="1">
    <location>
        <begin position="41"/>
        <end position="62"/>
    </location>
</feature>
<feature type="region of interest" description="Disordered" evidence="1">
    <location>
        <begin position="180"/>
        <end position="209"/>
    </location>
</feature>